<feature type="compositionally biased region" description="Basic and acidic residues" evidence="1">
    <location>
        <begin position="11"/>
        <end position="49"/>
    </location>
</feature>
<evidence type="ECO:0000313" key="3">
    <source>
        <dbReference type="Proteomes" id="UP000825729"/>
    </source>
</evidence>
<name>A0AAV7FC40_ARIFI</name>
<accession>A0AAV7FC40</accession>
<reference evidence="2 3" key="1">
    <citation type="submission" date="2021-07" db="EMBL/GenBank/DDBJ databases">
        <title>The Aristolochia fimbriata genome: insights into angiosperm evolution, floral development and chemical biosynthesis.</title>
        <authorList>
            <person name="Jiao Y."/>
        </authorList>
    </citation>
    <scope>NUCLEOTIDE SEQUENCE [LARGE SCALE GENOMIC DNA]</scope>
    <source>
        <strain evidence="2">IBCAS-2021</strain>
        <tissue evidence="2">Leaf</tissue>
    </source>
</reference>
<sequence length="110" mass="12501">MKLRLNSPASRTERNQQDEQEEIKTKEKLANVGKEKQSGREGLGERKPDLQAMRQQKREKANGGGSPVIQPLTVAARRILSSRPISVVNVGAHHRRDWTRCANSEFQFPR</sequence>
<proteinExistence type="predicted"/>
<dbReference type="EMBL" id="JAINDJ010000002">
    <property type="protein sequence ID" value="KAG9458693.1"/>
    <property type="molecule type" value="Genomic_DNA"/>
</dbReference>
<gene>
    <name evidence="2" type="ORF">H6P81_003201</name>
</gene>
<evidence type="ECO:0008006" key="4">
    <source>
        <dbReference type="Google" id="ProtNLM"/>
    </source>
</evidence>
<evidence type="ECO:0000313" key="2">
    <source>
        <dbReference type="EMBL" id="KAG9458693.1"/>
    </source>
</evidence>
<protein>
    <recommendedName>
        <fullName evidence="4">Small EDRK-rich factor-like N-terminal domain-containing protein</fullName>
    </recommendedName>
</protein>
<dbReference type="Proteomes" id="UP000825729">
    <property type="component" value="Unassembled WGS sequence"/>
</dbReference>
<keyword evidence="3" id="KW-1185">Reference proteome</keyword>
<comment type="caution">
    <text evidence="2">The sequence shown here is derived from an EMBL/GenBank/DDBJ whole genome shotgun (WGS) entry which is preliminary data.</text>
</comment>
<organism evidence="2 3">
    <name type="scientific">Aristolochia fimbriata</name>
    <name type="common">White veined hardy Dutchman's pipe vine</name>
    <dbReference type="NCBI Taxonomy" id="158543"/>
    <lineage>
        <taxon>Eukaryota</taxon>
        <taxon>Viridiplantae</taxon>
        <taxon>Streptophyta</taxon>
        <taxon>Embryophyta</taxon>
        <taxon>Tracheophyta</taxon>
        <taxon>Spermatophyta</taxon>
        <taxon>Magnoliopsida</taxon>
        <taxon>Magnoliidae</taxon>
        <taxon>Piperales</taxon>
        <taxon>Aristolochiaceae</taxon>
        <taxon>Aristolochia</taxon>
    </lineage>
</organism>
<feature type="region of interest" description="Disordered" evidence="1">
    <location>
        <begin position="1"/>
        <end position="69"/>
    </location>
</feature>
<evidence type="ECO:0000256" key="1">
    <source>
        <dbReference type="SAM" id="MobiDB-lite"/>
    </source>
</evidence>
<dbReference type="AlphaFoldDB" id="A0AAV7FC40"/>